<feature type="non-terminal residue" evidence="1">
    <location>
        <position position="72"/>
    </location>
</feature>
<accession>A0ABD0QR59</accession>
<organism evidence="1 2">
    <name type="scientific">Cirrhinus mrigala</name>
    <name type="common">Mrigala</name>
    <dbReference type="NCBI Taxonomy" id="683832"/>
    <lineage>
        <taxon>Eukaryota</taxon>
        <taxon>Metazoa</taxon>
        <taxon>Chordata</taxon>
        <taxon>Craniata</taxon>
        <taxon>Vertebrata</taxon>
        <taxon>Euteleostomi</taxon>
        <taxon>Actinopterygii</taxon>
        <taxon>Neopterygii</taxon>
        <taxon>Teleostei</taxon>
        <taxon>Ostariophysi</taxon>
        <taxon>Cypriniformes</taxon>
        <taxon>Cyprinidae</taxon>
        <taxon>Labeoninae</taxon>
        <taxon>Labeonini</taxon>
        <taxon>Cirrhinus</taxon>
    </lineage>
</organism>
<comment type="caution">
    <text evidence="1">The sequence shown here is derived from an EMBL/GenBank/DDBJ whole genome shotgun (WGS) entry which is preliminary data.</text>
</comment>
<sequence>SFLQVNVTQVHVDECVDADCRGGGGCTSHLSVTDKPAVVDSGSMALLSAAAQHVNTSTRAAPSIPETPATTE</sequence>
<protein>
    <submittedName>
        <fullName evidence="1">Uncharacterized protein</fullName>
    </submittedName>
</protein>
<reference evidence="1 2" key="1">
    <citation type="submission" date="2024-05" db="EMBL/GenBank/DDBJ databases">
        <title>Genome sequencing and assembly of Indian major carp, Cirrhinus mrigala (Hamilton, 1822).</title>
        <authorList>
            <person name="Mohindra V."/>
            <person name="Chowdhury L.M."/>
            <person name="Lal K."/>
            <person name="Jena J.K."/>
        </authorList>
    </citation>
    <scope>NUCLEOTIDE SEQUENCE [LARGE SCALE GENOMIC DNA]</scope>
    <source>
        <strain evidence="1">CM1030</strain>
        <tissue evidence="1">Blood</tissue>
    </source>
</reference>
<gene>
    <name evidence="1" type="ORF">M9458_015806</name>
</gene>
<feature type="non-terminal residue" evidence="1">
    <location>
        <position position="1"/>
    </location>
</feature>
<proteinExistence type="predicted"/>
<dbReference type="AlphaFoldDB" id="A0ABD0QR59"/>
<keyword evidence="2" id="KW-1185">Reference proteome</keyword>
<evidence type="ECO:0000313" key="2">
    <source>
        <dbReference type="Proteomes" id="UP001529510"/>
    </source>
</evidence>
<dbReference type="EMBL" id="JAMKFB020000007">
    <property type="protein sequence ID" value="KAL0188707.1"/>
    <property type="molecule type" value="Genomic_DNA"/>
</dbReference>
<name>A0ABD0QR59_CIRMR</name>
<evidence type="ECO:0000313" key="1">
    <source>
        <dbReference type="EMBL" id="KAL0188707.1"/>
    </source>
</evidence>
<dbReference type="Proteomes" id="UP001529510">
    <property type="component" value="Unassembled WGS sequence"/>
</dbReference>